<proteinExistence type="predicted"/>
<dbReference type="EMBL" id="JH793685">
    <property type="protein sequence ID" value="ELQ40677.1"/>
    <property type="molecule type" value="Genomic_DNA"/>
</dbReference>
<dbReference type="AlphaFoldDB" id="A0AA97P2T3"/>
<name>A0AA97P2T3_PYRO3</name>
<sequence length="53" mass="6070">MANILNATKYYIVKSYPGNQNNTPNFTVIIRARPKNHQSLIIFTINSFKIDAD</sequence>
<accession>A0AA97P2T3</accession>
<evidence type="ECO:0000313" key="1">
    <source>
        <dbReference type="EMBL" id="ELQ40677.1"/>
    </source>
</evidence>
<reference evidence="1" key="1">
    <citation type="journal article" date="2012" name="PLoS Genet.">
        <title>Comparative analysis of the genomes of two field isolates of the rice blast fungus Magnaporthe oryzae.</title>
        <authorList>
            <person name="Xue M."/>
            <person name="Yang J."/>
            <person name="Li Z."/>
            <person name="Hu S."/>
            <person name="Yao N."/>
            <person name="Dean R.A."/>
            <person name="Zhao W."/>
            <person name="Shen M."/>
            <person name="Zhang H."/>
            <person name="Li C."/>
            <person name="Liu L."/>
            <person name="Cao L."/>
            <person name="Xu X."/>
            <person name="Xing Y."/>
            <person name="Hsiang T."/>
            <person name="Zhang Z."/>
            <person name="Xu J.R."/>
            <person name="Peng Y.L."/>
        </authorList>
    </citation>
    <scope>NUCLEOTIDE SEQUENCE</scope>
    <source>
        <strain evidence="1">Y34</strain>
    </source>
</reference>
<organism evidence="1">
    <name type="scientific">Pyricularia oryzae (strain Y34)</name>
    <name type="common">Rice blast fungus</name>
    <name type="synonym">Magnaporthe oryzae</name>
    <dbReference type="NCBI Taxonomy" id="1143189"/>
    <lineage>
        <taxon>Eukaryota</taxon>
        <taxon>Fungi</taxon>
        <taxon>Dikarya</taxon>
        <taxon>Ascomycota</taxon>
        <taxon>Pezizomycotina</taxon>
        <taxon>Sordariomycetes</taxon>
        <taxon>Sordariomycetidae</taxon>
        <taxon>Magnaporthales</taxon>
        <taxon>Pyriculariaceae</taxon>
        <taxon>Pyricularia</taxon>
    </lineage>
</organism>
<gene>
    <name evidence="1" type="ORF">OOU_Y34scaffold00396g2</name>
</gene>
<protein>
    <submittedName>
        <fullName evidence="1">Uncharacterized protein</fullName>
    </submittedName>
</protein>
<dbReference type="Proteomes" id="UP000011086">
    <property type="component" value="Unassembled WGS sequence"/>
</dbReference>